<reference evidence="1" key="2">
    <citation type="journal article" date="2024" name="Plant">
        <title>Genomic evolution and insights into agronomic trait innovations of Sesamum species.</title>
        <authorList>
            <person name="Miao H."/>
            <person name="Wang L."/>
            <person name="Qu L."/>
            <person name="Liu H."/>
            <person name="Sun Y."/>
            <person name="Le M."/>
            <person name="Wang Q."/>
            <person name="Wei S."/>
            <person name="Zheng Y."/>
            <person name="Lin W."/>
            <person name="Duan Y."/>
            <person name="Cao H."/>
            <person name="Xiong S."/>
            <person name="Wang X."/>
            <person name="Wei L."/>
            <person name="Li C."/>
            <person name="Ma Q."/>
            <person name="Ju M."/>
            <person name="Zhao R."/>
            <person name="Li G."/>
            <person name="Mu C."/>
            <person name="Tian Q."/>
            <person name="Mei H."/>
            <person name="Zhang T."/>
            <person name="Gao T."/>
            <person name="Zhang H."/>
        </authorList>
    </citation>
    <scope>NUCLEOTIDE SEQUENCE</scope>
    <source>
        <strain evidence="1">3651</strain>
    </source>
</reference>
<organism evidence="1 2">
    <name type="scientific">Sesamum alatum</name>
    <dbReference type="NCBI Taxonomy" id="300844"/>
    <lineage>
        <taxon>Eukaryota</taxon>
        <taxon>Viridiplantae</taxon>
        <taxon>Streptophyta</taxon>
        <taxon>Embryophyta</taxon>
        <taxon>Tracheophyta</taxon>
        <taxon>Spermatophyta</taxon>
        <taxon>Magnoliopsida</taxon>
        <taxon>eudicotyledons</taxon>
        <taxon>Gunneridae</taxon>
        <taxon>Pentapetalae</taxon>
        <taxon>asterids</taxon>
        <taxon>lamiids</taxon>
        <taxon>Lamiales</taxon>
        <taxon>Pedaliaceae</taxon>
        <taxon>Sesamum</taxon>
    </lineage>
</organism>
<name>A0AAE1YB07_9LAMI</name>
<comment type="caution">
    <text evidence="1">The sequence shown here is derived from an EMBL/GenBank/DDBJ whole genome shotgun (WGS) entry which is preliminary data.</text>
</comment>
<proteinExistence type="predicted"/>
<gene>
    <name evidence="1" type="ORF">Salat_1458300</name>
</gene>
<sequence>MFAPSTHTRVEEHHAHALNQAMAFGHHLSLKCTYLQREKISSDANLADLHKKFDESETSCFATEDKIKQLKAKLEDQSFRSQVELETTKTVALKTGKAEGF</sequence>
<protein>
    <submittedName>
        <fullName evidence="1">Uncharacterized protein</fullName>
    </submittedName>
</protein>
<evidence type="ECO:0000313" key="1">
    <source>
        <dbReference type="EMBL" id="KAK4426895.1"/>
    </source>
</evidence>
<reference evidence="1" key="1">
    <citation type="submission" date="2020-06" db="EMBL/GenBank/DDBJ databases">
        <authorList>
            <person name="Li T."/>
            <person name="Hu X."/>
            <person name="Zhang T."/>
            <person name="Song X."/>
            <person name="Zhang H."/>
            <person name="Dai N."/>
            <person name="Sheng W."/>
            <person name="Hou X."/>
            <person name="Wei L."/>
        </authorList>
    </citation>
    <scope>NUCLEOTIDE SEQUENCE</scope>
    <source>
        <strain evidence="1">3651</strain>
        <tissue evidence="1">Leaf</tissue>
    </source>
</reference>
<dbReference type="AlphaFoldDB" id="A0AAE1YB07"/>
<evidence type="ECO:0000313" key="2">
    <source>
        <dbReference type="Proteomes" id="UP001293254"/>
    </source>
</evidence>
<dbReference type="Proteomes" id="UP001293254">
    <property type="component" value="Unassembled WGS sequence"/>
</dbReference>
<dbReference type="EMBL" id="JACGWO010000005">
    <property type="protein sequence ID" value="KAK4426895.1"/>
    <property type="molecule type" value="Genomic_DNA"/>
</dbReference>
<keyword evidence="2" id="KW-1185">Reference proteome</keyword>
<accession>A0AAE1YB07</accession>